<evidence type="ECO:0000313" key="2">
    <source>
        <dbReference type="EMBL" id="BAB04037.1"/>
    </source>
</evidence>
<dbReference type="RefSeq" id="WP_010896499.1">
    <property type="nucleotide sequence ID" value="NC_002570.2"/>
</dbReference>
<dbReference type="PIR" id="F83689">
    <property type="entry name" value="F83689"/>
</dbReference>
<reference evidence="2 3" key="1">
    <citation type="journal article" date="2000" name="Nucleic Acids Res.">
        <title>Complete genome sequence of the alkaliphilic bacterium Bacillus halodurans and genomic sequence comparison with Bacillus subtilis.</title>
        <authorList>
            <person name="Takami H."/>
            <person name="Nakasone K."/>
            <person name="Takaki Y."/>
            <person name="Maeno G."/>
            <person name="Sasaki R."/>
            <person name="Masui N."/>
            <person name="Fuji F."/>
            <person name="Hirama C."/>
            <person name="Nakamura Y."/>
            <person name="Ogasawara N."/>
            <person name="Kuhara S."/>
            <person name="Horikoshi K."/>
        </authorList>
    </citation>
    <scope>NUCLEOTIDE SEQUENCE [LARGE SCALE GENOMIC DNA]</scope>
    <source>
        <strain evidence="3">ATCC BAA-125 / DSM 18197 / FERM 7344 / JCM 9153 / C-125</strain>
    </source>
</reference>
<dbReference type="OrthoDB" id="2964295at2"/>
<dbReference type="InterPro" id="IPR024775">
    <property type="entry name" value="DinB-like"/>
</dbReference>
<sequence length="151" mass="17660">MRETLSQFEKNIDEILALKEIDDTVLCEPLSEGKWSIREIVGHLYYWDKFILEKMVPLMGEGGNLPGFPEHDQHNEDAILFLKEYSVESIIDHFVATRKELTREMKNLAEDIRFTIGGGKRQFSGESFLKIFLKHDAHHIKQMKEKGLRQK</sequence>
<dbReference type="KEGG" id="bha:BH0318"/>
<dbReference type="Pfam" id="PF12867">
    <property type="entry name" value="DinB_2"/>
    <property type="match status" value="1"/>
</dbReference>
<evidence type="ECO:0000313" key="3">
    <source>
        <dbReference type="Proteomes" id="UP000001258"/>
    </source>
</evidence>
<dbReference type="Gene3D" id="1.20.120.450">
    <property type="entry name" value="dinb family like domain"/>
    <property type="match status" value="1"/>
</dbReference>
<feature type="domain" description="DinB-like" evidence="1">
    <location>
        <begin position="7"/>
        <end position="143"/>
    </location>
</feature>
<dbReference type="SUPFAM" id="SSF109854">
    <property type="entry name" value="DinB/YfiT-like putative metalloenzymes"/>
    <property type="match status" value="1"/>
</dbReference>
<dbReference type="STRING" id="272558.gene:10726171"/>
<dbReference type="HOGENOM" id="CLU_137351_0_0_9"/>
<accession>Q9KFZ8</accession>
<dbReference type="AlphaFoldDB" id="Q9KFZ8"/>
<protein>
    <submittedName>
        <fullName evidence="2">BH0318 protein</fullName>
    </submittedName>
</protein>
<evidence type="ECO:0000259" key="1">
    <source>
        <dbReference type="Pfam" id="PF12867"/>
    </source>
</evidence>
<keyword evidence="3" id="KW-1185">Reference proteome</keyword>
<gene>
    <name evidence="2" type="ordered locus">BH0318</name>
</gene>
<dbReference type="eggNOG" id="COG2318">
    <property type="taxonomic scope" value="Bacteria"/>
</dbReference>
<dbReference type="InterPro" id="IPR034660">
    <property type="entry name" value="DinB/YfiT-like"/>
</dbReference>
<proteinExistence type="predicted"/>
<dbReference type="EMBL" id="BA000004">
    <property type="protein sequence ID" value="BAB04037.1"/>
    <property type="molecule type" value="Genomic_DNA"/>
</dbReference>
<dbReference type="Proteomes" id="UP000001258">
    <property type="component" value="Chromosome"/>
</dbReference>
<name>Q9KFZ8_HALH5</name>
<organism evidence="2 3">
    <name type="scientific">Halalkalibacterium halodurans (strain ATCC BAA-125 / DSM 18197 / FERM 7344 / JCM 9153 / C-125)</name>
    <name type="common">Bacillus halodurans</name>
    <dbReference type="NCBI Taxonomy" id="272558"/>
    <lineage>
        <taxon>Bacteria</taxon>
        <taxon>Bacillati</taxon>
        <taxon>Bacillota</taxon>
        <taxon>Bacilli</taxon>
        <taxon>Bacillales</taxon>
        <taxon>Bacillaceae</taxon>
        <taxon>Halalkalibacterium (ex Joshi et al. 2022)</taxon>
    </lineage>
</organism>